<dbReference type="Proteomes" id="UP000001556">
    <property type="component" value="Chromosome"/>
</dbReference>
<keyword evidence="12" id="KW-1185">Reference proteome</keyword>
<keyword evidence="5" id="KW-0238">DNA-binding</keyword>
<dbReference type="Gene3D" id="1.10.8.60">
    <property type="match status" value="1"/>
</dbReference>
<sequence length="482" mass="54057">MTRQIKVLIVDDEIEVCNFFRFLLLEKGYEVVTAYSGKELTAMLLQDSFELAFVDLRLLDTDGIKVLEQIKAVQPDCRVILMTGYSTVKTAVDAIKLGAYDYIEKPFEEIEELESLIDSALDTSRRVPQDNESFVKELFRNGIICSHRSPLVNALALAKKIASKNIAVLIQGETGVGKEVVARYIHSQSLRTSQPFIAVNCAAFTESLLESELFGHEKGSFTGAQGVRKGIFQIADGGTLFLDEVGNASPAIQAKLLRVLECGEFLPVGGEKIKRTDVRVISATNVSLIDAVAMKQFREDLYYRLNVLTLDIPPLRERKCDVEPLVNHFAKRFYSHENGHELIIEPAAIDILINYPWPGNVRELANVMAQAAALAEKGRITPDILPDQIKNKGENNFEKLNLLTGDNIEEIINQYSRALADQLATIPVDLNELSKKLKVAQHYITKRVVQEGLRRVNGNRVEAAEKMNCTTRVLRYYLNERD</sequence>
<feature type="domain" description="Sigma-54 factor interaction" evidence="9">
    <location>
        <begin position="144"/>
        <end position="373"/>
    </location>
</feature>
<feature type="domain" description="Response regulatory" evidence="10">
    <location>
        <begin position="6"/>
        <end position="120"/>
    </location>
</feature>
<keyword evidence="8" id="KW-0597">Phosphoprotein</keyword>
<accession>A4J4M8</accession>
<evidence type="ECO:0000313" key="11">
    <source>
        <dbReference type="EMBL" id="ABO50031.1"/>
    </source>
</evidence>
<evidence type="ECO:0000259" key="9">
    <source>
        <dbReference type="PROSITE" id="PS50045"/>
    </source>
</evidence>
<evidence type="ECO:0000256" key="4">
    <source>
        <dbReference type="ARBA" id="ARBA00023015"/>
    </source>
</evidence>
<reference evidence="11 12" key="1">
    <citation type="submission" date="2007-03" db="EMBL/GenBank/DDBJ databases">
        <title>Complete sequence of Desulfotomaculum reducens MI-1.</title>
        <authorList>
            <consortium name="US DOE Joint Genome Institute"/>
            <person name="Copeland A."/>
            <person name="Lucas S."/>
            <person name="Lapidus A."/>
            <person name="Barry K."/>
            <person name="Detter J.C."/>
            <person name="Glavina del Rio T."/>
            <person name="Hammon N."/>
            <person name="Israni S."/>
            <person name="Dalin E."/>
            <person name="Tice H."/>
            <person name="Pitluck S."/>
            <person name="Sims D."/>
            <person name="Brettin T."/>
            <person name="Bruce D."/>
            <person name="Han C."/>
            <person name="Tapia R."/>
            <person name="Schmutz J."/>
            <person name="Larimer F."/>
            <person name="Land M."/>
            <person name="Hauser L."/>
            <person name="Kyrpides N."/>
            <person name="Kim E."/>
            <person name="Tebo B.M."/>
            <person name="Richardson P."/>
        </authorList>
    </citation>
    <scope>NUCLEOTIDE SEQUENCE [LARGE SCALE GENOMIC DNA]</scope>
    <source>
        <strain evidence="11 12">MI-1</strain>
    </source>
</reference>
<evidence type="ECO:0000256" key="2">
    <source>
        <dbReference type="ARBA" id="ARBA00022741"/>
    </source>
</evidence>
<dbReference type="InterPro" id="IPR011006">
    <property type="entry name" value="CheY-like_superfamily"/>
</dbReference>
<dbReference type="GO" id="GO:0005524">
    <property type="term" value="F:ATP binding"/>
    <property type="evidence" value="ECO:0007669"/>
    <property type="project" value="UniProtKB-KW"/>
</dbReference>
<name>A4J4M8_DESRM</name>
<dbReference type="PROSITE" id="PS00676">
    <property type="entry name" value="SIGMA54_INTERACT_2"/>
    <property type="match status" value="1"/>
</dbReference>
<dbReference type="CDD" id="cd00009">
    <property type="entry name" value="AAA"/>
    <property type="match status" value="1"/>
</dbReference>
<dbReference type="GO" id="GO:0006355">
    <property type="term" value="P:regulation of DNA-templated transcription"/>
    <property type="evidence" value="ECO:0007669"/>
    <property type="project" value="InterPro"/>
</dbReference>
<dbReference type="InterPro" id="IPR027417">
    <property type="entry name" value="P-loop_NTPase"/>
</dbReference>
<evidence type="ECO:0000256" key="8">
    <source>
        <dbReference type="PROSITE-ProRule" id="PRU00169"/>
    </source>
</evidence>
<evidence type="ECO:0000256" key="6">
    <source>
        <dbReference type="ARBA" id="ARBA00023163"/>
    </source>
</evidence>
<dbReference type="KEGG" id="drm:Dred_1501"/>
<dbReference type="OrthoDB" id="9803970at2"/>
<dbReference type="InterPro" id="IPR025662">
    <property type="entry name" value="Sigma_54_int_dom_ATP-bd_1"/>
</dbReference>
<dbReference type="EMBL" id="CP000612">
    <property type="protein sequence ID" value="ABO50031.1"/>
    <property type="molecule type" value="Genomic_DNA"/>
</dbReference>
<evidence type="ECO:0000256" key="1">
    <source>
        <dbReference type="ARBA" id="ARBA00018672"/>
    </source>
</evidence>
<dbReference type="Gene3D" id="3.40.50.2300">
    <property type="match status" value="1"/>
</dbReference>
<evidence type="ECO:0000313" key="12">
    <source>
        <dbReference type="Proteomes" id="UP000001556"/>
    </source>
</evidence>
<dbReference type="GO" id="GO:0003677">
    <property type="term" value="F:DNA binding"/>
    <property type="evidence" value="ECO:0007669"/>
    <property type="project" value="UniProtKB-KW"/>
</dbReference>
<evidence type="ECO:0000256" key="7">
    <source>
        <dbReference type="ARBA" id="ARBA00024867"/>
    </source>
</evidence>
<dbReference type="PROSITE" id="PS50110">
    <property type="entry name" value="RESPONSE_REGULATORY"/>
    <property type="match status" value="1"/>
</dbReference>
<dbReference type="PROSITE" id="PS50045">
    <property type="entry name" value="SIGMA54_INTERACT_4"/>
    <property type="match status" value="1"/>
</dbReference>
<dbReference type="Pfam" id="PF00158">
    <property type="entry name" value="Sigma54_activat"/>
    <property type="match status" value="1"/>
</dbReference>
<dbReference type="PROSITE" id="PS00688">
    <property type="entry name" value="SIGMA54_INTERACT_3"/>
    <property type="match status" value="1"/>
</dbReference>
<evidence type="ECO:0000259" key="10">
    <source>
        <dbReference type="PROSITE" id="PS50110"/>
    </source>
</evidence>
<dbReference type="RefSeq" id="WP_011877847.1">
    <property type="nucleotide sequence ID" value="NC_009253.1"/>
</dbReference>
<dbReference type="SMART" id="SM00382">
    <property type="entry name" value="AAA"/>
    <property type="match status" value="1"/>
</dbReference>
<dbReference type="SMART" id="SM00448">
    <property type="entry name" value="REC"/>
    <property type="match status" value="1"/>
</dbReference>
<dbReference type="FunFam" id="3.40.50.300:FF:000006">
    <property type="entry name" value="DNA-binding transcriptional regulator NtrC"/>
    <property type="match status" value="1"/>
</dbReference>
<feature type="modified residue" description="4-aspartylphosphate" evidence="8">
    <location>
        <position position="55"/>
    </location>
</feature>
<dbReference type="HOGENOM" id="CLU_000445_0_6_9"/>
<dbReference type="Pfam" id="PF25601">
    <property type="entry name" value="AAA_lid_14"/>
    <property type="match status" value="1"/>
</dbReference>
<evidence type="ECO:0000256" key="5">
    <source>
        <dbReference type="ARBA" id="ARBA00023125"/>
    </source>
</evidence>
<keyword evidence="3" id="KW-0067">ATP-binding</keyword>
<dbReference type="InterPro" id="IPR058031">
    <property type="entry name" value="AAA_lid_NorR"/>
</dbReference>
<comment type="function">
    <text evidence="7">May play the central regulatory role in sporulation. It may be an element of the effector pathway responsible for the activation of sporulation genes in response to nutritional stress. Spo0A may act in concert with spo0H (a sigma factor) to control the expression of some genes that are critical to the sporulation process.</text>
</comment>
<dbReference type="SUPFAM" id="SSF52172">
    <property type="entry name" value="CheY-like"/>
    <property type="match status" value="1"/>
</dbReference>
<dbReference type="InterPro" id="IPR003593">
    <property type="entry name" value="AAA+_ATPase"/>
</dbReference>
<dbReference type="GO" id="GO:0000160">
    <property type="term" value="P:phosphorelay signal transduction system"/>
    <property type="evidence" value="ECO:0007669"/>
    <property type="project" value="InterPro"/>
</dbReference>
<dbReference type="InterPro" id="IPR001789">
    <property type="entry name" value="Sig_transdc_resp-reg_receiver"/>
</dbReference>
<protein>
    <recommendedName>
        <fullName evidence="1">Stage 0 sporulation protein A homolog</fullName>
    </recommendedName>
</protein>
<dbReference type="InterPro" id="IPR002078">
    <property type="entry name" value="Sigma_54_int"/>
</dbReference>
<keyword evidence="2" id="KW-0547">Nucleotide-binding</keyword>
<dbReference type="eggNOG" id="COG2204">
    <property type="taxonomic scope" value="Bacteria"/>
</dbReference>
<dbReference type="SUPFAM" id="SSF52540">
    <property type="entry name" value="P-loop containing nucleoside triphosphate hydrolases"/>
    <property type="match status" value="1"/>
</dbReference>
<dbReference type="Pfam" id="PF00072">
    <property type="entry name" value="Response_reg"/>
    <property type="match status" value="1"/>
</dbReference>
<dbReference type="PANTHER" id="PTHR32071">
    <property type="entry name" value="TRANSCRIPTIONAL REGULATORY PROTEIN"/>
    <property type="match status" value="1"/>
</dbReference>
<dbReference type="InterPro" id="IPR025944">
    <property type="entry name" value="Sigma_54_int_dom_CS"/>
</dbReference>
<proteinExistence type="predicted"/>
<evidence type="ECO:0000256" key="3">
    <source>
        <dbReference type="ARBA" id="ARBA00022840"/>
    </source>
</evidence>
<dbReference type="PROSITE" id="PS00675">
    <property type="entry name" value="SIGMA54_INTERACT_1"/>
    <property type="match status" value="1"/>
</dbReference>
<organism evidence="11 12">
    <name type="scientific">Desulforamulus reducens (strain ATCC BAA-1160 / DSM 100696 / MI-1)</name>
    <name type="common">Desulfotomaculum reducens</name>
    <dbReference type="NCBI Taxonomy" id="349161"/>
    <lineage>
        <taxon>Bacteria</taxon>
        <taxon>Bacillati</taxon>
        <taxon>Bacillota</taxon>
        <taxon>Clostridia</taxon>
        <taxon>Eubacteriales</taxon>
        <taxon>Peptococcaceae</taxon>
        <taxon>Desulforamulus</taxon>
    </lineage>
</organism>
<keyword evidence="4" id="KW-0805">Transcription regulation</keyword>
<dbReference type="Gene3D" id="3.40.50.300">
    <property type="entry name" value="P-loop containing nucleotide triphosphate hydrolases"/>
    <property type="match status" value="1"/>
</dbReference>
<dbReference type="InterPro" id="IPR025943">
    <property type="entry name" value="Sigma_54_int_dom_ATP-bd_2"/>
</dbReference>
<dbReference type="STRING" id="349161.Dred_1501"/>
<dbReference type="AlphaFoldDB" id="A4J4M8"/>
<gene>
    <name evidence="11" type="ordered locus">Dred_1501</name>
</gene>
<keyword evidence="6" id="KW-0804">Transcription</keyword>